<proteinExistence type="inferred from homology"/>
<dbReference type="PROSITE" id="PS00086">
    <property type="entry name" value="CYTOCHROME_P450"/>
    <property type="match status" value="1"/>
</dbReference>
<keyword evidence="4 8" id="KW-0479">Metal-binding</keyword>
<evidence type="ECO:0000256" key="5">
    <source>
        <dbReference type="ARBA" id="ARBA00023002"/>
    </source>
</evidence>
<dbReference type="InterPro" id="IPR001128">
    <property type="entry name" value="Cyt_P450"/>
</dbReference>
<comment type="cofactor">
    <cofactor evidence="1 8">
        <name>heme</name>
        <dbReference type="ChEBI" id="CHEBI:30413"/>
    </cofactor>
</comment>
<comment type="caution">
    <text evidence="10">The sequence shown here is derived from an EMBL/GenBank/DDBJ whole genome shotgun (WGS) entry which is preliminary data.</text>
</comment>
<evidence type="ECO:0000313" key="10">
    <source>
        <dbReference type="EMBL" id="KAA8906000.1"/>
    </source>
</evidence>
<keyword evidence="7 9" id="KW-0503">Monooxygenase</keyword>
<organism evidence="10 11">
    <name type="scientific">Sphaerosporella brunnea</name>
    <dbReference type="NCBI Taxonomy" id="1250544"/>
    <lineage>
        <taxon>Eukaryota</taxon>
        <taxon>Fungi</taxon>
        <taxon>Dikarya</taxon>
        <taxon>Ascomycota</taxon>
        <taxon>Pezizomycotina</taxon>
        <taxon>Pezizomycetes</taxon>
        <taxon>Pezizales</taxon>
        <taxon>Pyronemataceae</taxon>
        <taxon>Sphaerosporella</taxon>
    </lineage>
</organism>
<gene>
    <name evidence="10" type="ORF">FN846DRAFT_907218</name>
</gene>
<protein>
    <submittedName>
        <fullName evidence="10">Putative cytochrome P450 family protein</fullName>
    </submittedName>
</protein>
<dbReference type="PRINTS" id="PR00464">
    <property type="entry name" value="EP450II"/>
</dbReference>
<keyword evidence="5 9" id="KW-0560">Oxidoreductase</keyword>
<dbReference type="InterPro" id="IPR002402">
    <property type="entry name" value="Cyt_P450_E_grp-II"/>
</dbReference>
<evidence type="ECO:0000256" key="7">
    <source>
        <dbReference type="ARBA" id="ARBA00023033"/>
    </source>
</evidence>
<dbReference type="InterPro" id="IPR047146">
    <property type="entry name" value="Cyt_P450_E_CYP52_fungi"/>
</dbReference>
<feature type="binding site" description="axial binding residue" evidence="8">
    <location>
        <position position="465"/>
    </location>
    <ligand>
        <name>heme</name>
        <dbReference type="ChEBI" id="CHEBI:30413"/>
    </ligand>
    <ligandPart>
        <name>Fe</name>
        <dbReference type="ChEBI" id="CHEBI:18248"/>
    </ligandPart>
</feature>
<evidence type="ECO:0000256" key="3">
    <source>
        <dbReference type="ARBA" id="ARBA00022617"/>
    </source>
</evidence>
<dbReference type="InParanoid" id="A0A5J5EX07"/>
<evidence type="ECO:0000256" key="2">
    <source>
        <dbReference type="ARBA" id="ARBA00010617"/>
    </source>
</evidence>
<dbReference type="InterPro" id="IPR017972">
    <property type="entry name" value="Cyt_P450_CS"/>
</dbReference>
<keyword evidence="3 8" id="KW-0349">Heme</keyword>
<dbReference type="PRINTS" id="PR00385">
    <property type="entry name" value="P450"/>
</dbReference>
<dbReference type="InterPro" id="IPR036396">
    <property type="entry name" value="Cyt_P450_sf"/>
</dbReference>
<dbReference type="GO" id="GO:0016712">
    <property type="term" value="F:oxidoreductase activity, acting on paired donors, with incorporation or reduction of molecular oxygen, reduced flavin or flavoprotein as one donor, and incorporation of one atom of oxygen"/>
    <property type="evidence" value="ECO:0007669"/>
    <property type="project" value="InterPro"/>
</dbReference>
<dbReference type="EMBL" id="VXIS01000093">
    <property type="protein sequence ID" value="KAA8906000.1"/>
    <property type="molecule type" value="Genomic_DNA"/>
</dbReference>
<dbReference type="PANTHER" id="PTHR24287:SF1">
    <property type="entry name" value="P450, PUTATIVE (EUROFUNG)-RELATED"/>
    <property type="match status" value="1"/>
</dbReference>
<dbReference type="PRINTS" id="PR01239">
    <property type="entry name" value="EP450IICYP52"/>
</dbReference>
<dbReference type="InterPro" id="IPR002974">
    <property type="entry name" value="Cyt_P450_E_CYP52_ascomycetes"/>
</dbReference>
<dbReference type="Pfam" id="PF00067">
    <property type="entry name" value="p450"/>
    <property type="match status" value="1"/>
</dbReference>
<comment type="similarity">
    <text evidence="2 9">Belongs to the cytochrome P450 family.</text>
</comment>
<dbReference type="Proteomes" id="UP000326924">
    <property type="component" value="Unassembled WGS sequence"/>
</dbReference>
<evidence type="ECO:0000256" key="1">
    <source>
        <dbReference type="ARBA" id="ARBA00001971"/>
    </source>
</evidence>
<dbReference type="GO" id="GO:0005506">
    <property type="term" value="F:iron ion binding"/>
    <property type="evidence" value="ECO:0007669"/>
    <property type="project" value="InterPro"/>
</dbReference>
<evidence type="ECO:0000313" key="11">
    <source>
        <dbReference type="Proteomes" id="UP000326924"/>
    </source>
</evidence>
<dbReference type="GO" id="GO:0020037">
    <property type="term" value="F:heme binding"/>
    <property type="evidence" value="ECO:0007669"/>
    <property type="project" value="InterPro"/>
</dbReference>
<dbReference type="CDD" id="cd11063">
    <property type="entry name" value="CYP52"/>
    <property type="match status" value="1"/>
</dbReference>
<keyword evidence="6 8" id="KW-0408">Iron</keyword>
<dbReference type="Gene3D" id="1.10.630.10">
    <property type="entry name" value="Cytochrome P450"/>
    <property type="match status" value="1"/>
</dbReference>
<keyword evidence="11" id="KW-1185">Reference proteome</keyword>
<evidence type="ECO:0000256" key="9">
    <source>
        <dbReference type="RuleBase" id="RU000461"/>
    </source>
</evidence>
<evidence type="ECO:0000256" key="4">
    <source>
        <dbReference type="ARBA" id="ARBA00022723"/>
    </source>
</evidence>
<dbReference type="OrthoDB" id="1470350at2759"/>
<accession>A0A5J5EX07</accession>
<name>A0A5J5EX07_9PEZI</name>
<dbReference type="AlphaFoldDB" id="A0A5J5EX07"/>
<dbReference type="PANTHER" id="PTHR24287">
    <property type="entry name" value="P450, PUTATIVE (EUROFUNG)-RELATED"/>
    <property type="match status" value="1"/>
</dbReference>
<evidence type="ECO:0000256" key="8">
    <source>
        <dbReference type="PIRSR" id="PIRSR602402-1"/>
    </source>
</evidence>
<evidence type="ECO:0000256" key="6">
    <source>
        <dbReference type="ARBA" id="ARBA00023004"/>
    </source>
</evidence>
<dbReference type="SUPFAM" id="SSF48264">
    <property type="entry name" value="Cytochrome P450"/>
    <property type="match status" value="1"/>
</dbReference>
<reference evidence="10 11" key="1">
    <citation type="submission" date="2019-09" db="EMBL/GenBank/DDBJ databases">
        <title>Draft genome of the ectomycorrhizal ascomycete Sphaerosporella brunnea.</title>
        <authorList>
            <consortium name="DOE Joint Genome Institute"/>
            <person name="Benucci G.M."/>
            <person name="Marozzi G."/>
            <person name="Antonielli L."/>
            <person name="Sanchez S."/>
            <person name="Marco P."/>
            <person name="Wang X."/>
            <person name="Falini L.B."/>
            <person name="Barry K."/>
            <person name="Haridas S."/>
            <person name="Lipzen A."/>
            <person name="Labutti K."/>
            <person name="Grigoriev I.V."/>
            <person name="Murat C."/>
            <person name="Martin F."/>
            <person name="Albertini E."/>
            <person name="Donnini D."/>
            <person name="Bonito G."/>
        </authorList>
    </citation>
    <scope>NUCLEOTIDE SEQUENCE [LARGE SCALE GENOMIC DNA]</scope>
    <source>
        <strain evidence="10 11">Sb_GMNB300</strain>
    </source>
</reference>
<sequence length="523" mass="59396">MMWPLVYQVLAVCIGIYALRILHQKIQNQRFARSHGCKPAGTNLDILGLYRFYELLASSLNQTIPLYGEALFSRQKRNTIQVVDLGRSNLVTCEPKNIQYILSNINEYGLGGARDNFHYLLGNGIFTADGEAWAQSRALVRPSFTWTQIADFESLEEHIHELFLAIEALEKDGVTEMKPLLHDLTMDFASEFLFGQTSHALKQRMEGATDGLAHAFDRGMVHLTLSWILGELHWLWRPSEYRKVRDAVHSYVDGFILKALEARSSKSSMLEAETEKERVLREGGRYVFLNALTTINQDPEMLRAQVLNIMLAGRDTTAALISWIMWVLAREPKIWQKLRQEVKSNLGAGKNARLPTWKVLKDMKYLQAVINETLRFYAVVPWSNRIALRNTILPVGGGPDQSSPIFVAKGAMVSYSLFSMHRRKDIWGEDAQVFSPDRWLRGDAGKKLREIGWGYLPFSGGPRICPGQQFALTEASYIVVRFCQRYKSIEKALGESDEPTWLSSAVAPPGDNIRVRLEKESNL</sequence>